<proteinExistence type="predicted"/>
<organism evidence="1 2">
    <name type="scientific">Helicobacter canis NCTC 12740</name>
    <dbReference type="NCBI Taxonomy" id="1357399"/>
    <lineage>
        <taxon>Bacteria</taxon>
        <taxon>Pseudomonadati</taxon>
        <taxon>Campylobacterota</taxon>
        <taxon>Epsilonproteobacteria</taxon>
        <taxon>Campylobacterales</taxon>
        <taxon>Helicobacteraceae</taxon>
        <taxon>Helicobacter</taxon>
    </lineage>
</organism>
<comment type="caution">
    <text evidence="1">The sequence shown here is derived from an EMBL/GenBank/DDBJ whole genome shotgun (WGS) entry which is preliminary data.</text>
</comment>
<protein>
    <submittedName>
        <fullName evidence="1">Uncharacterized protein</fullName>
    </submittedName>
</protein>
<keyword evidence="2" id="KW-1185">Reference proteome</keyword>
<dbReference type="PATRIC" id="fig|1357399.3.peg.239"/>
<evidence type="ECO:0000313" key="1">
    <source>
        <dbReference type="EMBL" id="ETD27323.1"/>
    </source>
</evidence>
<evidence type="ECO:0000313" key="2">
    <source>
        <dbReference type="Proteomes" id="UP000018688"/>
    </source>
</evidence>
<dbReference type="Proteomes" id="UP000018688">
    <property type="component" value="Unassembled WGS sequence"/>
</dbReference>
<sequence>MGFSHCEAQPKQSINELESSVKMDCHALQARLAMTKDKL</sequence>
<dbReference type="AlphaFoldDB" id="V8CIT2"/>
<reference evidence="1 2" key="1">
    <citation type="submission" date="2013-10" db="EMBL/GenBank/DDBJ databases">
        <title>The Genome Sequence of Helicobacter canis NCTC 12740.</title>
        <authorList>
            <consortium name="The Broad Institute Genomics Platform"/>
            <person name="Earl A."/>
            <person name="Fox J.G."/>
            <person name="Shen Z."/>
            <person name="Young S.K."/>
            <person name="Zeng Q."/>
            <person name="Gargeya S."/>
            <person name="Fitzgerald M."/>
            <person name="Abouelleil A."/>
            <person name="Alvarado L."/>
            <person name="Chapman S.B."/>
            <person name="Gainer-Dewar J."/>
            <person name="Goldberg J."/>
            <person name="Griggs A."/>
            <person name="Gujja S."/>
            <person name="Hansen M."/>
            <person name="Howarth C."/>
            <person name="Imamovic A."/>
            <person name="Ireland A."/>
            <person name="Larimer J."/>
            <person name="McCowan C."/>
            <person name="Murphy C."/>
            <person name="Pearson M."/>
            <person name="Poon T.W."/>
            <person name="Priest M."/>
            <person name="Roberts A."/>
            <person name="Saif S."/>
            <person name="Shea T."/>
            <person name="Sykes S."/>
            <person name="Wortman J."/>
            <person name="Nusbaum C."/>
            <person name="Birren B."/>
        </authorList>
    </citation>
    <scope>NUCLEOTIDE SEQUENCE [LARGE SCALE GENOMIC DNA]</scope>
    <source>
        <strain evidence="1 2">NCTC 12740</strain>
    </source>
</reference>
<gene>
    <name evidence="1" type="ORF">HMPREF2087_00235</name>
</gene>
<dbReference type="EMBL" id="AZJJ01000001">
    <property type="protein sequence ID" value="ETD27323.1"/>
    <property type="molecule type" value="Genomic_DNA"/>
</dbReference>
<name>V8CIT2_9HELI</name>
<accession>V8CIT2</accession>
<dbReference type="HOGENOM" id="CLU_3310721_0_0_7"/>